<reference evidence="2 3" key="1">
    <citation type="submission" date="2021-05" db="EMBL/GenBank/DDBJ databases">
        <title>Comparative genomic studies on the polysaccharide-degrading batcterial strains of the Flammeovirga genus.</title>
        <authorList>
            <person name="Zewei F."/>
            <person name="Zheng Z."/>
            <person name="Yu L."/>
            <person name="Ruyue G."/>
            <person name="Yanhong M."/>
            <person name="Yuanyuan C."/>
            <person name="Jingyan G."/>
            <person name="Wenjun H."/>
        </authorList>
    </citation>
    <scope>NUCLEOTIDE SEQUENCE [LARGE SCALE GENOMIC DNA]</scope>
    <source>
        <strain evidence="2 3">YS10</strain>
    </source>
</reference>
<evidence type="ECO:0000313" key="2">
    <source>
        <dbReference type="EMBL" id="QWG06498.1"/>
    </source>
</evidence>
<dbReference type="EMBL" id="CP076128">
    <property type="protein sequence ID" value="QWG06498.1"/>
    <property type="molecule type" value="Genomic_DNA"/>
</dbReference>
<keyword evidence="3" id="KW-1185">Reference proteome</keyword>
<feature type="chain" id="PRO_5045973463" evidence="1">
    <location>
        <begin position="25"/>
        <end position="415"/>
    </location>
</feature>
<dbReference type="RefSeq" id="WP_144073915.1">
    <property type="nucleotide sequence ID" value="NZ_CP076128.1"/>
</dbReference>
<feature type="signal peptide" evidence="1">
    <location>
        <begin position="1"/>
        <end position="24"/>
    </location>
</feature>
<dbReference type="NCBIfam" id="TIGR04183">
    <property type="entry name" value="Por_Secre_tail"/>
    <property type="match status" value="1"/>
</dbReference>
<evidence type="ECO:0000313" key="3">
    <source>
        <dbReference type="Proteomes" id="UP000682802"/>
    </source>
</evidence>
<sequence>MTKFYCNLFIVLILNFICLGNAFGADLPNGDYIYADGESIVGSLFETAATDGINNDYDLVSSLDAGTDNIAFRSTSFTQRTLTVRDGAIVVLKANQILFSYVEIVIEEGGTLTIDGDLNISDQSDMQIDGTLIITGDLSISDTAGSGGDANQNIGGPEVDNEFNFGCLCFIEVNDPGLQLRGSGTIDLGGDFNSGTVTADQVDEIFNFDCTKLNSNSSPELACTDISLPVSLTYFESFIENNTVALEWETASEQNASHFDIQRSIDRKNWKTLGTVQAAGNSNAAILYEFIDEAPIAKAFYRLHQVDFDGANEYFGPLYVKLDGVEENFKVVIMPNHAQKGEKIQLQAIGVQEGGDLSIKVFNAHGHLVYEDKQEQISSSSLLMPLEISDRLGTGMYYVVVQSGKEVVKEKLLMK</sequence>
<accession>A0ABX8GSV9</accession>
<evidence type="ECO:0000256" key="1">
    <source>
        <dbReference type="SAM" id="SignalP"/>
    </source>
</evidence>
<name>A0ABX8GSV9_9BACT</name>
<gene>
    <name evidence="2" type="ORF">KM029_14320</name>
</gene>
<proteinExistence type="predicted"/>
<keyword evidence="1" id="KW-0732">Signal</keyword>
<organism evidence="2 3">
    <name type="scientific">Flammeovirga kamogawensis</name>
    <dbReference type="NCBI Taxonomy" id="373891"/>
    <lineage>
        <taxon>Bacteria</taxon>
        <taxon>Pseudomonadati</taxon>
        <taxon>Bacteroidota</taxon>
        <taxon>Cytophagia</taxon>
        <taxon>Cytophagales</taxon>
        <taxon>Flammeovirgaceae</taxon>
        <taxon>Flammeovirga</taxon>
    </lineage>
</organism>
<protein>
    <submittedName>
        <fullName evidence="2">T9SS type A sorting domain-containing protein</fullName>
    </submittedName>
</protein>
<dbReference type="Proteomes" id="UP000682802">
    <property type="component" value="Chromosome 1"/>
</dbReference>
<dbReference type="InterPro" id="IPR026444">
    <property type="entry name" value="Secre_tail"/>
</dbReference>